<dbReference type="GO" id="GO:0008483">
    <property type="term" value="F:transaminase activity"/>
    <property type="evidence" value="ECO:0007669"/>
    <property type="project" value="UniProtKB-KW"/>
</dbReference>
<dbReference type="Gene3D" id="3.40.640.10">
    <property type="entry name" value="Type I PLP-dependent aspartate aminotransferase-like (Major domain)"/>
    <property type="match status" value="1"/>
</dbReference>
<dbReference type="InterPro" id="IPR015422">
    <property type="entry name" value="PyrdxlP-dep_Trfase_small"/>
</dbReference>
<proteinExistence type="predicted"/>
<feature type="domain" description="Aminotransferase class I/classII large" evidence="2">
    <location>
        <begin position="2"/>
        <end position="348"/>
    </location>
</feature>
<name>A0A6N7Z2S4_9PSEU</name>
<dbReference type="Proteomes" id="UP000440096">
    <property type="component" value="Unassembled WGS sequence"/>
</dbReference>
<keyword evidence="3" id="KW-0032">Aminotransferase</keyword>
<keyword evidence="1" id="KW-0045">Antibiotic biosynthesis</keyword>
<dbReference type="PANTHER" id="PTHR46577:SF1">
    <property type="entry name" value="HTH-TYPE TRANSCRIPTIONAL REGULATORY PROTEIN GABR"/>
    <property type="match status" value="1"/>
</dbReference>
<reference evidence="3 4" key="1">
    <citation type="submission" date="2019-11" db="EMBL/GenBank/DDBJ databases">
        <title>Draft genome of Amycolatopsis RM579.</title>
        <authorList>
            <person name="Duangmal K."/>
            <person name="Mingma R."/>
        </authorList>
    </citation>
    <scope>NUCLEOTIDE SEQUENCE [LARGE SCALE GENOMIC DNA]</scope>
    <source>
        <strain evidence="3 4">RM579</strain>
    </source>
</reference>
<dbReference type="InterPro" id="IPR051446">
    <property type="entry name" value="HTH_trans_reg/aminotransferase"/>
</dbReference>
<dbReference type="SUPFAM" id="SSF53383">
    <property type="entry name" value="PLP-dependent transferases"/>
    <property type="match status" value="1"/>
</dbReference>
<dbReference type="CDD" id="cd00609">
    <property type="entry name" value="AAT_like"/>
    <property type="match status" value="1"/>
</dbReference>
<dbReference type="RefSeq" id="WP_154755299.1">
    <property type="nucleotide sequence ID" value="NZ_WMBA01000003.1"/>
</dbReference>
<keyword evidence="4" id="KW-1185">Reference proteome</keyword>
<dbReference type="Gene3D" id="3.90.1150.10">
    <property type="entry name" value="Aspartate Aminotransferase, domain 1"/>
    <property type="match status" value="1"/>
</dbReference>
<dbReference type="PANTHER" id="PTHR46577">
    <property type="entry name" value="HTH-TYPE TRANSCRIPTIONAL REGULATORY PROTEIN GABR"/>
    <property type="match status" value="1"/>
</dbReference>
<dbReference type="InterPro" id="IPR015421">
    <property type="entry name" value="PyrdxlP-dep_Trfase_major"/>
</dbReference>
<dbReference type="InterPro" id="IPR015424">
    <property type="entry name" value="PyrdxlP-dep_Trfase"/>
</dbReference>
<evidence type="ECO:0000313" key="3">
    <source>
        <dbReference type="EMBL" id="MTD53056.1"/>
    </source>
</evidence>
<dbReference type="Pfam" id="PF00155">
    <property type="entry name" value="Aminotran_1_2"/>
    <property type="match status" value="1"/>
</dbReference>
<evidence type="ECO:0000256" key="1">
    <source>
        <dbReference type="ARBA" id="ARBA00023194"/>
    </source>
</evidence>
<dbReference type="GO" id="GO:0030170">
    <property type="term" value="F:pyridoxal phosphate binding"/>
    <property type="evidence" value="ECO:0007669"/>
    <property type="project" value="InterPro"/>
</dbReference>
<dbReference type="InterPro" id="IPR004839">
    <property type="entry name" value="Aminotransferase_I/II_large"/>
</dbReference>
<sequence>MDLRLNVPPQPPGAALPERVASTIEILRHQGRIPELLDYGGTAGAEEDRLAGASWLRPRLGSVTADEVVICAGGASLLVALVTTLTAPGDTIVTEDLTYPGIRAVSRHFGRSLVGVAIDGEGIIPSSLAETCERVRPKVLYCTPTIHNPTTATMSEGRRIEIAAVAEQYNLRIVEDDAYGLLPENGTRPLAAFAPERTCYVSSLSKCVSPGLRVAYCVVPEADRARVIEGVRVVTLFAPRLLVAMASQWIADGSASAILAAIRSECRARQAIAREILDQEDIAAVPEGPHAWLSLSGERNITELGSRLRANGIAAKGDGFAVDNVHPNALRIALGAYQDRQELTRSLQFLKTTISA</sequence>
<comment type="caution">
    <text evidence="3">The sequence shown here is derived from an EMBL/GenBank/DDBJ whole genome shotgun (WGS) entry which is preliminary data.</text>
</comment>
<evidence type="ECO:0000313" key="4">
    <source>
        <dbReference type="Proteomes" id="UP000440096"/>
    </source>
</evidence>
<keyword evidence="3" id="KW-0808">Transferase</keyword>
<accession>A0A6N7Z2S4</accession>
<protein>
    <submittedName>
        <fullName evidence="3">Aminotransferase class I/II-fold pyridoxal phosphate-dependent enzyme</fullName>
    </submittedName>
</protein>
<dbReference type="AlphaFoldDB" id="A0A6N7Z2S4"/>
<organism evidence="3 4">
    <name type="scientific">Amycolatopsis pithecellobii</name>
    <dbReference type="NCBI Taxonomy" id="664692"/>
    <lineage>
        <taxon>Bacteria</taxon>
        <taxon>Bacillati</taxon>
        <taxon>Actinomycetota</taxon>
        <taxon>Actinomycetes</taxon>
        <taxon>Pseudonocardiales</taxon>
        <taxon>Pseudonocardiaceae</taxon>
        <taxon>Amycolatopsis</taxon>
    </lineage>
</organism>
<evidence type="ECO:0000259" key="2">
    <source>
        <dbReference type="Pfam" id="PF00155"/>
    </source>
</evidence>
<dbReference type="GO" id="GO:0017000">
    <property type="term" value="P:antibiotic biosynthetic process"/>
    <property type="evidence" value="ECO:0007669"/>
    <property type="project" value="UniProtKB-KW"/>
</dbReference>
<dbReference type="OrthoDB" id="3564840at2"/>
<dbReference type="EMBL" id="WMBA01000003">
    <property type="protein sequence ID" value="MTD53056.1"/>
    <property type="molecule type" value="Genomic_DNA"/>
</dbReference>
<gene>
    <name evidence="3" type="ORF">GKO32_03555</name>
</gene>